<dbReference type="Proteomes" id="UP000254866">
    <property type="component" value="Unassembled WGS sequence"/>
</dbReference>
<comment type="caution">
    <text evidence="2">The sequence shown here is derived from an EMBL/GenBank/DDBJ whole genome shotgun (WGS) entry which is preliminary data.</text>
</comment>
<feature type="compositionally biased region" description="Polar residues" evidence="1">
    <location>
        <begin position="1"/>
        <end position="11"/>
    </location>
</feature>
<feature type="region of interest" description="Disordered" evidence="1">
    <location>
        <begin position="380"/>
        <end position="415"/>
    </location>
</feature>
<dbReference type="AlphaFoldDB" id="A0A370TG33"/>
<name>A0A370TG33_9HELO</name>
<dbReference type="OrthoDB" id="1028014at2759"/>
<proteinExistence type="predicted"/>
<organism evidence="2 3">
    <name type="scientific">Venustampulla echinocandica</name>
    <dbReference type="NCBI Taxonomy" id="2656787"/>
    <lineage>
        <taxon>Eukaryota</taxon>
        <taxon>Fungi</taxon>
        <taxon>Dikarya</taxon>
        <taxon>Ascomycota</taxon>
        <taxon>Pezizomycotina</taxon>
        <taxon>Leotiomycetes</taxon>
        <taxon>Helotiales</taxon>
        <taxon>Pleuroascaceae</taxon>
        <taxon>Venustampulla</taxon>
    </lineage>
</organism>
<evidence type="ECO:0008006" key="4">
    <source>
        <dbReference type="Google" id="ProtNLM"/>
    </source>
</evidence>
<keyword evidence="3" id="KW-1185">Reference proteome</keyword>
<dbReference type="PANTHER" id="PTHR34776:SF1">
    <property type="entry name" value="F17F16.3 PROTEIN"/>
    <property type="match status" value="1"/>
</dbReference>
<feature type="compositionally biased region" description="Basic and acidic residues" evidence="1">
    <location>
        <begin position="57"/>
        <end position="109"/>
    </location>
</feature>
<evidence type="ECO:0000313" key="2">
    <source>
        <dbReference type="EMBL" id="RDL33864.1"/>
    </source>
</evidence>
<dbReference type="STRING" id="2656787.A0A370TG33"/>
<dbReference type="PANTHER" id="PTHR34776">
    <property type="entry name" value="F17F16.3 PROTEIN"/>
    <property type="match status" value="1"/>
</dbReference>
<dbReference type="GeneID" id="43601081"/>
<sequence>MVRTRSSTNSAPAAKAGSKHTTKSPSPPAPKRGRPTKNQQETSNEDINREPVAANGDDVKIKVSSEPNKDAENKTNGDQNEIKKDQEEDSAKEQGKSEGENAKKDDQTPEKPIVNGSEVPEDTKPVEQEKEAKPQDIKHDKPATSEAGERPPDVPSSILEKGIIYFFFRPRVSVEEPESIDDVARLHVVLRPLPLGAHMGDLQDDGKARIFMLPKKVLPTSSRDRYLAFVEKGGATVKDVREGFAGEEHDTKTRGTRLMDVMDDSPRVTPAATPFAEGIYAITSTPRRSHLAYQITVPQPLGDVQETFGLREKGSFIAQVKNPQAPGPANASIRNPAQYPEEMQKKFRDLRFMPLEPKHLDYVHTQLLLIGEGIGQFGRSVEEQGLDKEDPAKKQPEEEMEIWEDEASFPSIGNK</sequence>
<dbReference type="EMBL" id="NPIC01000008">
    <property type="protein sequence ID" value="RDL33864.1"/>
    <property type="molecule type" value="Genomic_DNA"/>
</dbReference>
<feature type="compositionally biased region" description="Basic and acidic residues" evidence="1">
    <location>
        <begin position="380"/>
        <end position="397"/>
    </location>
</feature>
<feature type="region of interest" description="Disordered" evidence="1">
    <location>
        <begin position="1"/>
        <end position="155"/>
    </location>
</feature>
<evidence type="ECO:0000313" key="3">
    <source>
        <dbReference type="Proteomes" id="UP000254866"/>
    </source>
</evidence>
<protein>
    <recommendedName>
        <fullName evidence="4">BTB domain transcription factor</fullName>
    </recommendedName>
</protein>
<gene>
    <name evidence="2" type="ORF">BP5553_08232</name>
</gene>
<feature type="compositionally biased region" description="Basic and acidic residues" evidence="1">
    <location>
        <begin position="121"/>
        <end position="152"/>
    </location>
</feature>
<accession>A0A370TG33</accession>
<reference evidence="2 3" key="1">
    <citation type="journal article" date="2018" name="IMA Fungus">
        <title>IMA Genome-F 9: Draft genome sequence of Annulohypoxylon stygium, Aspergillus mulundensis, Berkeleyomyces basicola (syn. Thielaviopsis basicola), Ceratocystis smalleyi, two Cercospora beticola strains, Coleophoma cylindrospora, Fusarium fracticaudum, Phialophora cf. hyalina, and Morchella septimelata.</title>
        <authorList>
            <person name="Wingfield B.D."/>
            <person name="Bills G.F."/>
            <person name="Dong Y."/>
            <person name="Huang W."/>
            <person name="Nel W.J."/>
            <person name="Swalarsk-Parry B.S."/>
            <person name="Vaghefi N."/>
            <person name="Wilken P.M."/>
            <person name="An Z."/>
            <person name="de Beer Z.W."/>
            <person name="De Vos L."/>
            <person name="Chen L."/>
            <person name="Duong T.A."/>
            <person name="Gao Y."/>
            <person name="Hammerbacher A."/>
            <person name="Kikkert J.R."/>
            <person name="Li Y."/>
            <person name="Li H."/>
            <person name="Li K."/>
            <person name="Li Q."/>
            <person name="Liu X."/>
            <person name="Ma X."/>
            <person name="Naidoo K."/>
            <person name="Pethybridge S.J."/>
            <person name="Sun J."/>
            <person name="Steenkamp E.T."/>
            <person name="van der Nest M.A."/>
            <person name="van Wyk S."/>
            <person name="Wingfield M.J."/>
            <person name="Xiong C."/>
            <person name="Yue Q."/>
            <person name="Zhang X."/>
        </authorList>
    </citation>
    <scope>NUCLEOTIDE SEQUENCE [LARGE SCALE GENOMIC DNA]</scope>
    <source>
        <strain evidence="2 3">BP 5553</strain>
    </source>
</reference>
<evidence type="ECO:0000256" key="1">
    <source>
        <dbReference type="SAM" id="MobiDB-lite"/>
    </source>
</evidence>
<feature type="compositionally biased region" description="Acidic residues" evidence="1">
    <location>
        <begin position="398"/>
        <end position="407"/>
    </location>
</feature>
<dbReference type="RefSeq" id="XP_031867146.1">
    <property type="nucleotide sequence ID" value="XM_032016855.1"/>
</dbReference>